<name>A0A061RB58_9CHLO</name>
<proteinExistence type="predicted"/>
<accession>A0A061RB58</accession>
<dbReference type="EMBL" id="GBEZ01018545">
    <property type="protein sequence ID" value="JAC67900.1"/>
    <property type="molecule type" value="Transcribed_RNA"/>
</dbReference>
<sequence length="209" mass="22011">AEQDAEDAEPHDQDPSAVLQGRLQGLPEGRRGRPSAGLGDPRPGRRHGAVHGEQPRHRAQPAQEHLGRRQPAAPPGAAPGARHAVAPRQLEHEERPALARHGAQVGPPRQGHRMACGWAGQPGQGAEEAAGHLRALPRGRGGAPGTRHAPGAEAVARRAELPETPVPRSALRHQASLNVLSAPIPASSPPFSRARFGVSHTAKPPWVCF</sequence>
<evidence type="ECO:0000256" key="1">
    <source>
        <dbReference type="SAM" id="MobiDB-lite"/>
    </source>
</evidence>
<dbReference type="AlphaFoldDB" id="A0A061RB58"/>
<organism evidence="2">
    <name type="scientific">Tetraselmis sp. GSL018</name>
    <dbReference type="NCBI Taxonomy" id="582737"/>
    <lineage>
        <taxon>Eukaryota</taxon>
        <taxon>Viridiplantae</taxon>
        <taxon>Chlorophyta</taxon>
        <taxon>core chlorophytes</taxon>
        <taxon>Chlorodendrophyceae</taxon>
        <taxon>Chlorodendrales</taxon>
        <taxon>Chlorodendraceae</taxon>
        <taxon>Tetraselmis</taxon>
    </lineage>
</organism>
<feature type="non-terminal residue" evidence="2">
    <location>
        <position position="209"/>
    </location>
</feature>
<gene>
    <name evidence="2" type="ORF">TSPGSL018_9984</name>
</gene>
<evidence type="ECO:0000313" key="2">
    <source>
        <dbReference type="EMBL" id="JAC67900.1"/>
    </source>
</evidence>
<feature type="region of interest" description="Disordered" evidence="1">
    <location>
        <begin position="1"/>
        <end position="84"/>
    </location>
</feature>
<feature type="non-terminal residue" evidence="2">
    <location>
        <position position="1"/>
    </location>
</feature>
<protein>
    <submittedName>
        <fullName evidence="2">Uncharacterized protein</fullName>
    </submittedName>
</protein>
<reference evidence="2" key="1">
    <citation type="submission" date="2014-05" db="EMBL/GenBank/DDBJ databases">
        <title>The transcriptome of the halophilic microalga Tetraselmis sp. GSL018 isolated from the Great Salt Lake, Utah.</title>
        <authorList>
            <person name="Jinkerson R.E."/>
            <person name="D'Adamo S."/>
            <person name="Posewitz M.C."/>
        </authorList>
    </citation>
    <scope>NUCLEOTIDE SEQUENCE</scope>
    <source>
        <strain evidence="2">GSL018</strain>
    </source>
</reference>